<sequence>MLFPLKVTERVGKHGFIIEFTDPNNNARRSATYLPEVAAHEGWTREEAIDSLIHKAGYSGHITDSLRKGRPTLALFSVEDICFLEISTTCGWLKDDKKISDKLVTNGKRTVQKKGGLKALQVLASVLLSHMGKIGAKDLLTMIDIAVSLSFLHTEMELLNPSISISF</sequence>
<dbReference type="PROSITE" id="PS51112">
    <property type="entry name" value="AMMECR1"/>
    <property type="match status" value="1"/>
</dbReference>
<accession>A0AAD6K496</accession>
<dbReference type="EMBL" id="JAPFFJ010000011">
    <property type="protein sequence ID" value="KAJ6416706.1"/>
    <property type="molecule type" value="Genomic_DNA"/>
</dbReference>
<dbReference type="Gene3D" id="3.30.1490.150">
    <property type="entry name" value="Hypothetical protein ph0010, domain 2"/>
    <property type="match status" value="1"/>
</dbReference>
<protein>
    <recommendedName>
        <fullName evidence="1">AMMECR1 domain-containing protein</fullName>
    </recommendedName>
</protein>
<dbReference type="PANTHER" id="PTHR13016:SF0">
    <property type="entry name" value="AMME SYNDROME CANDIDATE GENE 1 PROTEIN"/>
    <property type="match status" value="1"/>
</dbReference>
<dbReference type="InterPro" id="IPR002733">
    <property type="entry name" value="AMMECR1_domain"/>
</dbReference>
<gene>
    <name evidence="2" type="ORF">OIU84_002556</name>
</gene>
<evidence type="ECO:0000313" key="2">
    <source>
        <dbReference type="EMBL" id="KAJ6416706.1"/>
    </source>
</evidence>
<dbReference type="InterPro" id="IPR036071">
    <property type="entry name" value="AMMECR1_dom_sf"/>
</dbReference>
<comment type="caution">
    <text evidence="2">The sequence shown here is derived from an EMBL/GenBank/DDBJ whole genome shotgun (WGS) entry which is preliminary data.</text>
</comment>
<name>A0AAD6K496_9ROSI</name>
<dbReference type="Pfam" id="PF01871">
    <property type="entry name" value="AMMECR1"/>
    <property type="match status" value="1"/>
</dbReference>
<feature type="domain" description="AMMECR1" evidence="1">
    <location>
        <begin position="1"/>
        <end position="87"/>
    </location>
</feature>
<dbReference type="SUPFAM" id="SSF143447">
    <property type="entry name" value="AMMECR1-like"/>
    <property type="match status" value="1"/>
</dbReference>
<evidence type="ECO:0000313" key="3">
    <source>
        <dbReference type="Proteomes" id="UP001162972"/>
    </source>
</evidence>
<dbReference type="AlphaFoldDB" id="A0AAD6K496"/>
<proteinExistence type="predicted"/>
<dbReference type="InterPro" id="IPR023473">
    <property type="entry name" value="AMMECR1"/>
</dbReference>
<organism evidence="2 3">
    <name type="scientific">Salix udensis</name>
    <dbReference type="NCBI Taxonomy" id="889485"/>
    <lineage>
        <taxon>Eukaryota</taxon>
        <taxon>Viridiplantae</taxon>
        <taxon>Streptophyta</taxon>
        <taxon>Embryophyta</taxon>
        <taxon>Tracheophyta</taxon>
        <taxon>Spermatophyta</taxon>
        <taxon>Magnoliopsida</taxon>
        <taxon>eudicotyledons</taxon>
        <taxon>Gunneridae</taxon>
        <taxon>Pentapetalae</taxon>
        <taxon>rosids</taxon>
        <taxon>fabids</taxon>
        <taxon>Malpighiales</taxon>
        <taxon>Salicaceae</taxon>
        <taxon>Saliceae</taxon>
        <taxon>Salix</taxon>
    </lineage>
</organism>
<reference evidence="2 3" key="1">
    <citation type="journal article" date="2023" name="Int. J. Mol. Sci.">
        <title>De Novo Assembly and Annotation of 11 Diverse Shrub Willow (Salix) Genomes Reveals Novel Gene Organization in Sex-Linked Regions.</title>
        <authorList>
            <person name="Hyden B."/>
            <person name="Feng K."/>
            <person name="Yates T.B."/>
            <person name="Jawdy S."/>
            <person name="Cereghino C."/>
            <person name="Smart L.B."/>
            <person name="Muchero W."/>
        </authorList>
    </citation>
    <scope>NUCLEOTIDE SEQUENCE [LARGE SCALE GENOMIC DNA]</scope>
    <source>
        <tissue evidence="2">Shoot tip</tissue>
    </source>
</reference>
<evidence type="ECO:0000259" key="1">
    <source>
        <dbReference type="PROSITE" id="PS51112"/>
    </source>
</evidence>
<dbReference type="Proteomes" id="UP001162972">
    <property type="component" value="Chromosome 11"/>
</dbReference>
<keyword evidence="3" id="KW-1185">Reference proteome</keyword>
<dbReference type="PANTHER" id="PTHR13016">
    <property type="entry name" value="AMMECR1 HOMOLOG"/>
    <property type="match status" value="1"/>
</dbReference>